<name>A0A318XKP8_9FIRM</name>
<evidence type="ECO:0000313" key="2">
    <source>
        <dbReference type="EMBL" id="PYG86562.1"/>
    </source>
</evidence>
<reference evidence="2 3" key="1">
    <citation type="submission" date="2018-06" db="EMBL/GenBank/DDBJ databases">
        <title>Genomic Encyclopedia of Type Strains, Phase I: the one thousand microbial genomes (KMG-I) project.</title>
        <authorList>
            <person name="Kyrpides N."/>
        </authorList>
    </citation>
    <scope>NUCLEOTIDE SEQUENCE [LARGE SCALE GENOMIC DNA]</scope>
    <source>
        <strain evidence="2 3">DSM 19573</strain>
    </source>
</reference>
<dbReference type="PROSITE" id="PS51257">
    <property type="entry name" value="PROKAR_LIPOPROTEIN"/>
    <property type="match status" value="1"/>
</dbReference>
<keyword evidence="3" id="KW-1185">Reference proteome</keyword>
<sequence>MKRIKFLLLIVSLLVSFIMVSCSSLEGNDTPVSTTTNNSELLLENNTLRNENDKLTSENDSLKSRNEYLEKAMKESSISPLLNNYTVDVLLNKIYTEKGKVDIFPGRLQEIHVKEVGEETYFIFTIDRMAVNTKWDGPGSDSGNGYFINSEKKYEEYKGGLSTIFSYQGYENTIKKREAILNDSNYKNDRIFNFYMINDEIVFVGPDPGP</sequence>
<dbReference type="AlphaFoldDB" id="A0A318XKP8"/>
<dbReference type="EMBL" id="QKMR01000020">
    <property type="protein sequence ID" value="PYG86562.1"/>
    <property type="molecule type" value="Genomic_DNA"/>
</dbReference>
<organism evidence="2 3">
    <name type="scientific">Ruminiclostridium sufflavum DSM 19573</name>
    <dbReference type="NCBI Taxonomy" id="1121337"/>
    <lineage>
        <taxon>Bacteria</taxon>
        <taxon>Bacillati</taxon>
        <taxon>Bacillota</taxon>
        <taxon>Clostridia</taxon>
        <taxon>Eubacteriales</taxon>
        <taxon>Oscillospiraceae</taxon>
        <taxon>Ruminiclostridium</taxon>
    </lineage>
</organism>
<evidence type="ECO:0000313" key="3">
    <source>
        <dbReference type="Proteomes" id="UP000248132"/>
    </source>
</evidence>
<proteinExistence type="predicted"/>
<evidence type="ECO:0008006" key="4">
    <source>
        <dbReference type="Google" id="ProtNLM"/>
    </source>
</evidence>
<comment type="caution">
    <text evidence="2">The sequence shown here is derived from an EMBL/GenBank/DDBJ whole genome shotgun (WGS) entry which is preliminary data.</text>
</comment>
<evidence type="ECO:0000256" key="1">
    <source>
        <dbReference type="SAM" id="Coils"/>
    </source>
</evidence>
<protein>
    <recommendedName>
        <fullName evidence="4">Lipoprotein</fullName>
    </recommendedName>
</protein>
<dbReference type="RefSeq" id="WP_110462971.1">
    <property type="nucleotide sequence ID" value="NZ_QKMR01000020.1"/>
</dbReference>
<dbReference type="OrthoDB" id="9824331at2"/>
<gene>
    <name evidence="2" type="ORF">LY28_02990</name>
</gene>
<keyword evidence="1" id="KW-0175">Coiled coil</keyword>
<accession>A0A318XKP8</accession>
<dbReference type="Proteomes" id="UP000248132">
    <property type="component" value="Unassembled WGS sequence"/>
</dbReference>
<feature type="coiled-coil region" evidence="1">
    <location>
        <begin position="38"/>
        <end position="72"/>
    </location>
</feature>